<dbReference type="STRING" id="661478.OP10G_0854"/>
<name>A0A068NLC6_FIMGI</name>
<dbReference type="KEGG" id="fgi:OP10G_0854"/>
<accession>A0A068NLC6</accession>
<dbReference type="HOGENOM" id="CLU_420202_0_0_0"/>
<organism evidence="2 3">
    <name type="scientific">Fimbriimonas ginsengisoli Gsoil 348</name>
    <dbReference type="NCBI Taxonomy" id="661478"/>
    <lineage>
        <taxon>Bacteria</taxon>
        <taxon>Bacillati</taxon>
        <taxon>Armatimonadota</taxon>
        <taxon>Fimbriimonadia</taxon>
        <taxon>Fimbriimonadales</taxon>
        <taxon>Fimbriimonadaceae</taxon>
        <taxon>Fimbriimonas</taxon>
    </lineage>
</organism>
<evidence type="ECO:0000313" key="2">
    <source>
        <dbReference type="EMBL" id="AIE84222.1"/>
    </source>
</evidence>
<keyword evidence="3" id="KW-1185">Reference proteome</keyword>
<feature type="coiled-coil region" evidence="1">
    <location>
        <begin position="483"/>
        <end position="517"/>
    </location>
</feature>
<dbReference type="OrthoDB" id="9776520at2"/>
<keyword evidence="1" id="KW-0175">Coiled coil</keyword>
<evidence type="ECO:0000256" key="1">
    <source>
        <dbReference type="SAM" id="Coils"/>
    </source>
</evidence>
<sequence>MEPNCKPLTDVLDDLQKVAGDAPFLALGQTVFWDEPMKAGVSLMAKRLGKPRRLIAGVHDTDYFAKLPSGSRGNNGRFKALPHNDTTTRGLWSAAGEFSALFGSETVITREMLLAAGLRLSRLQQARPNILDEATEAWGWRGIVALGDHAPVTAEVPLKQLLPELMSTFDWATQVSLDMLAGEGRQMAEKLMDELRGEICDLSDGQATTLSEFYQRLLPIFYDFCANAHVDLETTRTTELLRFNPSTAGLPRFEMFGLFVDPNTREMANAAYDEAIQGSSGLYEVSRFGTGAIPFDLVIPGLGRGTIRLGKKAAVINTPVPQFLTYRKPLTCLRDLAELIEAKFGSNCVVVGKAVALIGMLARDHVFVFHEGASSYVKHSRRLHEILAAKGHPLPMNPILRIRYDTWAALRVCCSWLRLPEPLQRPFGTEEVCAPSLSNRWRDVADEQRGILSELGKLRRPIELIRFLDQRLGGSWRCLAEEYEGLHSRLQALQEDLAKLKEQRRALYTELRELRKLRVEAEMAKGRHWRERIFEKEPAPGDLAERERLTQEVEKVLHARTDADRRVHELRREQQALVSHPEVQRVHERRQSIELEAELKRLRIIRQAVTASRGMEQANRRPSAWWFRIVCPDGLWFRETVETAEYYLEPLS</sequence>
<dbReference type="RefSeq" id="WP_025227134.1">
    <property type="nucleotide sequence ID" value="NZ_CP007139.1"/>
</dbReference>
<dbReference type="Proteomes" id="UP000027982">
    <property type="component" value="Chromosome"/>
</dbReference>
<dbReference type="AlphaFoldDB" id="A0A068NLC6"/>
<protein>
    <submittedName>
        <fullName evidence="2">Uncharacterized protein</fullName>
    </submittedName>
</protein>
<reference evidence="2 3" key="1">
    <citation type="journal article" date="2014" name="PLoS ONE">
        <title>The first complete genome sequence of the class fimbriimonadia in the phylum armatimonadetes.</title>
        <authorList>
            <person name="Hu Z.Y."/>
            <person name="Wang Y.Z."/>
            <person name="Im W.T."/>
            <person name="Wang S.Y."/>
            <person name="Zhao G.P."/>
            <person name="Zheng H.J."/>
            <person name="Quan Z.X."/>
        </authorList>
    </citation>
    <scope>NUCLEOTIDE SEQUENCE [LARGE SCALE GENOMIC DNA]</scope>
    <source>
        <strain evidence="2">Gsoil 348</strain>
    </source>
</reference>
<gene>
    <name evidence="2" type="ORF">OP10G_0854</name>
</gene>
<dbReference type="EMBL" id="CP007139">
    <property type="protein sequence ID" value="AIE84222.1"/>
    <property type="molecule type" value="Genomic_DNA"/>
</dbReference>
<evidence type="ECO:0000313" key="3">
    <source>
        <dbReference type="Proteomes" id="UP000027982"/>
    </source>
</evidence>
<proteinExistence type="predicted"/>